<organism evidence="1 2">
    <name type="scientific">Dissostichus mawsoni</name>
    <name type="common">Antarctic cod</name>
    <dbReference type="NCBI Taxonomy" id="36200"/>
    <lineage>
        <taxon>Eukaryota</taxon>
        <taxon>Metazoa</taxon>
        <taxon>Chordata</taxon>
        <taxon>Craniata</taxon>
        <taxon>Vertebrata</taxon>
        <taxon>Euteleostomi</taxon>
        <taxon>Actinopterygii</taxon>
        <taxon>Neopterygii</taxon>
        <taxon>Teleostei</taxon>
        <taxon>Neoteleostei</taxon>
        <taxon>Acanthomorphata</taxon>
        <taxon>Eupercaria</taxon>
        <taxon>Perciformes</taxon>
        <taxon>Notothenioidei</taxon>
        <taxon>Nototheniidae</taxon>
        <taxon>Dissostichus</taxon>
    </lineage>
</organism>
<dbReference type="EMBL" id="JAAKFY010000027">
    <property type="protein sequence ID" value="KAF3832097.1"/>
    <property type="molecule type" value="Genomic_DNA"/>
</dbReference>
<evidence type="ECO:0000313" key="1">
    <source>
        <dbReference type="EMBL" id="KAF3832097.1"/>
    </source>
</evidence>
<keyword evidence="2" id="KW-1185">Reference proteome</keyword>
<name>A0A7J5X5Y1_DISMA</name>
<protein>
    <submittedName>
        <fullName evidence="1">Uncharacterized protein</fullName>
    </submittedName>
</protein>
<reference evidence="1 2" key="1">
    <citation type="submission" date="2020-03" db="EMBL/GenBank/DDBJ databases">
        <title>Dissostichus mawsoni Genome sequencing and assembly.</title>
        <authorList>
            <person name="Park H."/>
        </authorList>
    </citation>
    <scope>NUCLEOTIDE SEQUENCE [LARGE SCALE GENOMIC DNA]</scope>
    <source>
        <strain evidence="1">DM0001</strain>
        <tissue evidence="1">Muscle</tissue>
    </source>
</reference>
<comment type="caution">
    <text evidence="1">The sequence shown here is derived from an EMBL/GenBank/DDBJ whole genome shotgun (WGS) entry which is preliminary data.</text>
</comment>
<dbReference type="Proteomes" id="UP000518266">
    <property type="component" value="Unassembled WGS sequence"/>
</dbReference>
<proteinExistence type="predicted"/>
<gene>
    <name evidence="1" type="ORF">F7725_025762</name>
</gene>
<evidence type="ECO:0000313" key="2">
    <source>
        <dbReference type="Proteomes" id="UP000518266"/>
    </source>
</evidence>
<accession>A0A7J5X5Y1</accession>
<dbReference type="OrthoDB" id="5950721at2759"/>
<dbReference type="AlphaFoldDB" id="A0A7J5X5Y1"/>
<sequence length="68" mass="7126">MLPKTRLGKRSPLGALLNATCITGDPGITVETEHPAVGRVKGHPGLKVYFQCGRGVLLRCGSSGRPAE</sequence>